<dbReference type="InterPro" id="IPR001374">
    <property type="entry name" value="R3H_dom"/>
</dbReference>
<dbReference type="AlphaFoldDB" id="A0AAD6ZNR1"/>
<dbReference type="EMBL" id="JARIHO010000036">
    <property type="protein sequence ID" value="KAJ7331031.1"/>
    <property type="molecule type" value="Genomic_DNA"/>
</dbReference>
<evidence type="ECO:0000256" key="1">
    <source>
        <dbReference type="SAM" id="MobiDB-lite"/>
    </source>
</evidence>
<dbReference type="InterPro" id="IPR024771">
    <property type="entry name" value="SUZ"/>
</dbReference>
<reference evidence="3" key="1">
    <citation type="submission" date="2023-03" db="EMBL/GenBank/DDBJ databases">
        <title>Massive genome expansion in bonnet fungi (Mycena s.s.) driven by repeated elements and novel gene families across ecological guilds.</title>
        <authorList>
            <consortium name="Lawrence Berkeley National Laboratory"/>
            <person name="Harder C.B."/>
            <person name="Miyauchi S."/>
            <person name="Viragh M."/>
            <person name="Kuo A."/>
            <person name="Thoen E."/>
            <person name="Andreopoulos B."/>
            <person name="Lu D."/>
            <person name="Skrede I."/>
            <person name="Drula E."/>
            <person name="Henrissat B."/>
            <person name="Morin E."/>
            <person name="Kohler A."/>
            <person name="Barry K."/>
            <person name="LaButti K."/>
            <person name="Morin E."/>
            <person name="Salamov A."/>
            <person name="Lipzen A."/>
            <person name="Mereny Z."/>
            <person name="Hegedus B."/>
            <person name="Baldrian P."/>
            <person name="Stursova M."/>
            <person name="Weitz H."/>
            <person name="Taylor A."/>
            <person name="Grigoriev I.V."/>
            <person name="Nagy L.G."/>
            <person name="Martin F."/>
            <person name="Kauserud H."/>
        </authorList>
    </citation>
    <scope>NUCLEOTIDE SEQUENCE</scope>
    <source>
        <strain evidence="3">CBHHK002</strain>
    </source>
</reference>
<feature type="domain" description="R3H" evidence="2">
    <location>
        <begin position="273"/>
        <end position="338"/>
    </location>
</feature>
<sequence>MLRTVPTSQVIERDLVTCDGFQNPVQARGFSEASAHVNSTPLFPPVATLHLLQEMAEVALGLVGAAATMGAAGLTRGSGFTGRHESSHREEILETRRNTDSFLASLQKGGVTPDEEGEFLEARDEAFRRGEEYYDSIESYKDVSWLNLPDKLKKKKEVRRKKRLTQQSNNSLRSLNESVHWGSDTSSISAQSGSPPGSNLAADDIQEWADEVQVSGASNIQDAAEDSPDVDPQILEVLSSKDKIYVLKNVQDAAEDSPDVDPQIIEALSSKNRIYVLKLGELMEALISDHTRARQRIDLSPATTYQRMLVYRCSSFYGLSPEIDSVTKAISVVITEESRMQALPLRRRIRCRGLSGQRRSANTRKNRRTIEERMAAYSEARNRIFLDLEEKERWDTLRQCAMW</sequence>
<evidence type="ECO:0000259" key="2">
    <source>
        <dbReference type="PROSITE" id="PS51061"/>
    </source>
</evidence>
<accession>A0AAD6ZNR1</accession>
<dbReference type="InterPro" id="IPR036867">
    <property type="entry name" value="R3H_dom_sf"/>
</dbReference>
<dbReference type="Proteomes" id="UP001218218">
    <property type="component" value="Unassembled WGS sequence"/>
</dbReference>
<dbReference type="Pfam" id="PF12752">
    <property type="entry name" value="SUZ"/>
    <property type="match status" value="1"/>
</dbReference>
<keyword evidence="4" id="KW-1185">Reference proteome</keyword>
<feature type="compositionally biased region" description="Polar residues" evidence="1">
    <location>
        <begin position="165"/>
        <end position="197"/>
    </location>
</feature>
<proteinExistence type="predicted"/>
<protein>
    <recommendedName>
        <fullName evidence="2">R3H domain-containing protein</fullName>
    </recommendedName>
</protein>
<evidence type="ECO:0000313" key="4">
    <source>
        <dbReference type="Proteomes" id="UP001218218"/>
    </source>
</evidence>
<name>A0AAD6ZNR1_9AGAR</name>
<organism evidence="3 4">
    <name type="scientific">Mycena albidolilacea</name>
    <dbReference type="NCBI Taxonomy" id="1033008"/>
    <lineage>
        <taxon>Eukaryota</taxon>
        <taxon>Fungi</taxon>
        <taxon>Dikarya</taxon>
        <taxon>Basidiomycota</taxon>
        <taxon>Agaricomycotina</taxon>
        <taxon>Agaricomycetes</taxon>
        <taxon>Agaricomycetidae</taxon>
        <taxon>Agaricales</taxon>
        <taxon>Marasmiineae</taxon>
        <taxon>Mycenaceae</taxon>
        <taxon>Mycena</taxon>
    </lineage>
</organism>
<dbReference type="Gene3D" id="3.30.1370.50">
    <property type="entry name" value="R3H-like domain"/>
    <property type="match status" value="1"/>
</dbReference>
<evidence type="ECO:0000313" key="3">
    <source>
        <dbReference type="EMBL" id="KAJ7331031.1"/>
    </source>
</evidence>
<comment type="caution">
    <text evidence="3">The sequence shown here is derived from an EMBL/GenBank/DDBJ whole genome shotgun (WGS) entry which is preliminary data.</text>
</comment>
<dbReference type="PROSITE" id="PS51061">
    <property type="entry name" value="R3H"/>
    <property type="match status" value="1"/>
</dbReference>
<dbReference type="SUPFAM" id="SSF82708">
    <property type="entry name" value="R3H domain"/>
    <property type="match status" value="1"/>
</dbReference>
<dbReference type="GO" id="GO:0003676">
    <property type="term" value="F:nucleic acid binding"/>
    <property type="evidence" value="ECO:0007669"/>
    <property type="project" value="UniProtKB-UniRule"/>
</dbReference>
<gene>
    <name evidence="3" type="ORF">DFH08DRAFT_815111</name>
</gene>
<dbReference type="CDD" id="cd02642">
    <property type="entry name" value="R3H_encore_like"/>
    <property type="match status" value="1"/>
</dbReference>
<feature type="region of interest" description="Disordered" evidence="1">
    <location>
        <begin position="157"/>
        <end position="201"/>
    </location>
</feature>